<name>A0A292Q0S0_9PEZI</name>
<dbReference type="EMBL" id="LN890989">
    <property type="protein sequence ID" value="CUS12555.1"/>
    <property type="molecule type" value="Genomic_DNA"/>
</dbReference>
<dbReference type="AlphaFoldDB" id="A0A292Q0S0"/>
<proteinExistence type="predicted"/>
<evidence type="ECO:0000313" key="2">
    <source>
        <dbReference type="Proteomes" id="UP001412239"/>
    </source>
</evidence>
<evidence type="ECO:0000313" key="1">
    <source>
        <dbReference type="EMBL" id="CUS12555.1"/>
    </source>
</evidence>
<keyword evidence="2" id="KW-1185">Reference proteome</keyword>
<protein>
    <submittedName>
        <fullName evidence="1">Uncharacterized protein</fullName>
    </submittedName>
</protein>
<gene>
    <name evidence="1" type="ORF">GSTUAT00003388001</name>
</gene>
<sequence length="124" mass="13882">MAEYLGASDIIEARGEAVDAACGYENLVDSLGEGTSMGAGWRVAAKGIDFWIEMVEAEILFAGLRVRLPLGSKKGFISGGRFARRRKVRMRPLRLSSRHRHPWRRLWPSPFRCPDYAASSSTLR</sequence>
<accession>A0A292Q0S0</accession>
<reference evidence="1" key="1">
    <citation type="submission" date="2015-10" db="EMBL/GenBank/DDBJ databases">
        <authorList>
            <person name="Regsiter A."/>
            <person name="william w."/>
        </authorList>
    </citation>
    <scope>NUCLEOTIDE SEQUENCE</scope>
    <source>
        <strain evidence="1">Montdore</strain>
    </source>
</reference>
<dbReference type="Proteomes" id="UP001412239">
    <property type="component" value="Unassembled WGS sequence"/>
</dbReference>
<organism evidence="1 2">
    <name type="scientific">Tuber aestivum</name>
    <name type="common">summer truffle</name>
    <dbReference type="NCBI Taxonomy" id="59557"/>
    <lineage>
        <taxon>Eukaryota</taxon>
        <taxon>Fungi</taxon>
        <taxon>Dikarya</taxon>
        <taxon>Ascomycota</taxon>
        <taxon>Pezizomycotina</taxon>
        <taxon>Pezizomycetes</taxon>
        <taxon>Pezizales</taxon>
        <taxon>Tuberaceae</taxon>
        <taxon>Tuber</taxon>
    </lineage>
</organism>